<organism evidence="1 2">
    <name type="scientific">Pseudopedobacter beijingensis</name>
    <dbReference type="NCBI Taxonomy" id="1207056"/>
    <lineage>
        <taxon>Bacteria</taxon>
        <taxon>Pseudomonadati</taxon>
        <taxon>Bacteroidota</taxon>
        <taxon>Sphingobacteriia</taxon>
        <taxon>Sphingobacteriales</taxon>
        <taxon>Sphingobacteriaceae</taxon>
        <taxon>Pseudopedobacter</taxon>
    </lineage>
</organism>
<sequence length="144" mass="16741">MKSLKYKQPESNKQILIASEPEVLYARATKDINFSIDAFENLQQNIPFSQIEWADILHINTRTLQRYIKDNKAFEGLYAEHLHQILNMSKLGLSIFKTPDNLKEWLITPKHILGNTLDFNSLKSFWGVKLISNELGRITYGVYI</sequence>
<proteinExistence type="predicted"/>
<protein>
    <recommendedName>
        <fullName evidence="3">Antitoxin Xre/MbcA/ParS-like toxin-binding domain-containing protein</fullName>
    </recommendedName>
</protein>
<evidence type="ECO:0000313" key="2">
    <source>
        <dbReference type="Proteomes" id="UP001597118"/>
    </source>
</evidence>
<accession>A0ABW4IFM3</accession>
<comment type="caution">
    <text evidence="1">The sequence shown here is derived from an EMBL/GenBank/DDBJ whole genome shotgun (WGS) entry which is preliminary data.</text>
</comment>
<evidence type="ECO:0008006" key="3">
    <source>
        <dbReference type="Google" id="ProtNLM"/>
    </source>
</evidence>
<name>A0ABW4IFM3_9SPHI</name>
<dbReference type="RefSeq" id="WP_379663133.1">
    <property type="nucleotide sequence ID" value="NZ_JBHUDG010000019.1"/>
</dbReference>
<gene>
    <name evidence="1" type="ORF">ACFSAH_12780</name>
</gene>
<dbReference type="EMBL" id="JBHUDG010000019">
    <property type="protein sequence ID" value="MFD1630757.1"/>
    <property type="molecule type" value="Genomic_DNA"/>
</dbReference>
<evidence type="ECO:0000313" key="1">
    <source>
        <dbReference type="EMBL" id="MFD1630757.1"/>
    </source>
</evidence>
<keyword evidence="2" id="KW-1185">Reference proteome</keyword>
<reference evidence="2" key="1">
    <citation type="journal article" date="2019" name="Int. J. Syst. Evol. Microbiol.">
        <title>The Global Catalogue of Microorganisms (GCM) 10K type strain sequencing project: providing services to taxonomists for standard genome sequencing and annotation.</title>
        <authorList>
            <consortium name="The Broad Institute Genomics Platform"/>
            <consortium name="The Broad Institute Genome Sequencing Center for Infectious Disease"/>
            <person name="Wu L."/>
            <person name="Ma J."/>
        </authorList>
    </citation>
    <scope>NUCLEOTIDE SEQUENCE [LARGE SCALE GENOMIC DNA]</scope>
    <source>
        <strain evidence="2">CCUG 53762</strain>
    </source>
</reference>
<dbReference type="Proteomes" id="UP001597118">
    <property type="component" value="Unassembled WGS sequence"/>
</dbReference>